<accession>A0A2A6LST4</accession>
<reference evidence="1 2" key="1">
    <citation type="submission" date="2017-09" db="EMBL/GenBank/DDBJ databases">
        <title>Comparative genomics of rhizobia isolated from Phaseolus vulgaris in China.</title>
        <authorList>
            <person name="Tong W."/>
        </authorList>
    </citation>
    <scope>NUCLEOTIDE SEQUENCE [LARGE SCALE GENOMIC DNA]</scope>
    <source>
        <strain evidence="1 2">PCH1</strain>
    </source>
</reference>
<evidence type="ECO:0000313" key="1">
    <source>
        <dbReference type="EMBL" id="PDT45634.1"/>
    </source>
</evidence>
<sequence>MACEQEVFDVRFMEHVADIARDRRIENNDEDAYIAAIQAYSVEHRTAPSGHVSAPKASVKLRVSENTVSALAHEGFLKEFSQTKRLRWRSTRNLNYSDLGTGICLSVNFPDLPKNWPAE</sequence>
<protein>
    <submittedName>
        <fullName evidence="1">Uncharacterized protein</fullName>
    </submittedName>
</protein>
<name>A0A2A6LST4_RHIFR</name>
<gene>
    <name evidence="1" type="ORF">CO661_22065</name>
</gene>
<organism evidence="1 2">
    <name type="scientific">Rhizobium fredii</name>
    <name type="common">Sinorhizobium fredii</name>
    <dbReference type="NCBI Taxonomy" id="380"/>
    <lineage>
        <taxon>Bacteria</taxon>
        <taxon>Pseudomonadati</taxon>
        <taxon>Pseudomonadota</taxon>
        <taxon>Alphaproteobacteria</taxon>
        <taxon>Hyphomicrobiales</taxon>
        <taxon>Rhizobiaceae</taxon>
        <taxon>Sinorhizobium/Ensifer group</taxon>
        <taxon>Sinorhizobium</taxon>
    </lineage>
</organism>
<evidence type="ECO:0000313" key="2">
    <source>
        <dbReference type="Proteomes" id="UP000220353"/>
    </source>
</evidence>
<proteinExistence type="predicted"/>
<dbReference type="Proteomes" id="UP000220353">
    <property type="component" value="Unassembled WGS sequence"/>
</dbReference>
<dbReference type="EMBL" id="NWTC01000019">
    <property type="protein sequence ID" value="PDT45634.1"/>
    <property type="molecule type" value="Genomic_DNA"/>
</dbReference>
<dbReference type="AlphaFoldDB" id="A0A2A6LST4"/>
<comment type="caution">
    <text evidence="1">The sequence shown here is derived from an EMBL/GenBank/DDBJ whole genome shotgun (WGS) entry which is preliminary data.</text>
</comment>